<dbReference type="NCBIfam" id="TIGR00348">
    <property type="entry name" value="hsdR"/>
    <property type="match status" value="1"/>
</dbReference>
<sequence>MNTFAKEADFEEALIDALKQKGWNDKGGVLRYPTEKDLIKNWADILFQNNNTIDRLNGHPMTDGEISQIIEQINGLRTPLNLNAFINSGTKDGTISITRDNPDDPDHFGAEISLTIFNRAEIAGGQTRYQIVQQPKYTAKALYPDRRGDLMLLINGMPVIHIELKRSGVDVSQATNQIEKYAHEGVFTGLFSLVQVFVAMNPEETVYFANPGPDGVFNKNFFFHWADFNNQPINNWHDIAETLLSIPMAHQLIAYYTVADATDGILKVMRSYQFYAASGISDKVAKIKDWDGKQQLGGHVWHTTGSGKTMTSFKAAQLIASSHDAHKVVFLMDRIELGTQSLSEYRNFAEATESVQGTEDTTVLFNKLKSSDASDTLIVTSIQKMSNIDDEYNRSKQKDWDIILKKHIVFIVDECHRSTFGDMMITIKKTFPNAVFFGFTGTPIRPENEKKGNTTTDLFGELIHKYTVANGIHDGNVLGFDPDMICTFEDDELRQAVALDELHKDPTDKTAVAEIMQSEEEKKVYDYYMYEVPMAGFEDENGKYIKGIEDMLPKTQYDTKNHRTAVISDIIKKWDKLSRGRKFHAILATSSIPEAIEYYRLFKSPELSNTLRIAALFEPTIDNDGGNKSIIKEDGIIEMLEDYNKMFDQHFSMRSYGLYKKDVSARLAHKGVYKDIKPEKCVDLLIVVDQMLTGFDSKWVNTLYLDKVLRYEGLIQAFSRTNRLFNGNDKPFGNIRYYRKPHTMKANIERAFDLYSGEKPDELFADKLPGNIAKMADIYQDIYTLFENAGIEDFEKNPADKSERAQFAKLWKQFNDVLAAARIQGFEWDTPYADENGEVYELPDENTYLILALRYKELFTGGGTGGGGPMDVPYEIDTHLTEIDTGRIDRDYMNSRYANYLRLLHDRKATPEELQKKLDDLHKTFATLTQEEQKYANIFLHDVQSGIIEPDSDISFRDYIAQYMVKAKNTEIRRCAELLGCDEEKLTERVNAHPTEKTLDYGNRYTELVQSVDRVKAKAFFEEKEGRTLTVIKVNNKIRTLLKNFILSGGFDIESCDDEE</sequence>
<keyword evidence="7" id="KW-0255">Endonuclease</keyword>
<dbReference type="Gene3D" id="3.40.50.300">
    <property type="entry name" value="P-loop containing nucleotide triphosphate hydrolases"/>
    <property type="match status" value="2"/>
</dbReference>
<organism evidence="13 14">
    <name type="scientific">Ruminococcus albus 8</name>
    <dbReference type="NCBI Taxonomy" id="246199"/>
    <lineage>
        <taxon>Bacteria</taxon>
        <taxon>Bacillati</taxon>
        <taxon>Bacillota</taxon>
        <taxon>Clostridia</taxon>
        <taxon>Eubacteriales</taxon>
        <taxon>Oscillospiraceae</taxon>
        <taxon>Ruminococcus</taxon>
    </lineage>
</organism>
<dbReference type="OrthoDB" id="9758243at2"/>
<dbReference type="CDD" id="cd22332">
    <property type="entry name" value="HsdR_N"/>
    <property type="match status" value="1"/>
</dbReference>
<dbReference type="Pfam" id="PF22679">
    <property type="entry name" value="T1R_D3-like"/>
    <property type="match status" value="1"/>
</dbReference>
<dbReference type="GO" id="GO:0005524">
    <property type="term" value="F:ATP binding"/>
    <property type="evidence" value="ECO:0007669"/>
    <property type="project" value="UniProtKB-KW"/>
</dbReference>
<dbReference type="GO" id="GO:0009307">
    <property type="term" value="P:DNA restriction-modification system"/>
    <property type="evidence" value="ECO:0007669"/>
    <property type="project" value="UniProtKB-KW"/>
</dbReference>
<evidence type="ECO:0000256" key="5">
    <source>
        <dbReference type="ARBA" id="ARBA00022741"/>
    </source>
</evidence>
<dbReference type="SMART" id="SM00487">
    <property type="entry name" value="DEXDc"/>
    <property type="match status" value="1"/>
</dbReference>
<dbReference type="SUPFAM" id="SSF52540">
    <property type="entry name" value="P-loop containing nucleoside triphosphate hydrolases"/>
    <property type="match status" value="1"/>
</dbReference>
<evidence type="ECO:0000256" key="7">
    <source>
        <dbReference type="ARBA" id="ARBA00022759"/>
    </source>
</evidence>
<dbReference type="AlphaFoldDB" id="E9SEH8"/>
<dbReference type="EC" id="3.1.21.3" evidence="11"/>
<dbReference type="CDD" id="cd18800">
    <property type="entry name" value="SF2_C_EcoR124I-like"/>
    <property type="match status" value="1"/>
</dbReference>
<keyword evidence="4" id="KW-0540">Nuclease</keyword>
<dbReference type="Pfam" id="PF04313">
    <property type="entry name" value="HSDR_N"/>
    <property type="match status" value="1"/>
</dbReference>
<dbReference type="PANTHER" id="PTHR30195:SF16">
    <property type="entry name" value="TYPE I RESTRICTION ENZYME ENDONUCLEASE SUBUNIT"/>
    <property type="match status" value="1"/>
</dbReference>
<evidence type="ECO:0000256" key="2">
    <source>
        <dbReference type="ARBA" id="ARBA00008598"/>
    </source>
</evidence>
<evidence type="ECO:0000256" key="3">
    <source>
        <dbReference type="ARBA" id="ARBA00011296"/>
    </source>
</evidence>
<keyword evidence="14" id="KW-1185">Reference proteome</keyword>
<dbReference type="InterPro" id="IPR007409">
    <property type="entry name" value="Restrct_endonuc_type1_HsdR_N"/>
</dbReference>
<comment type="caution">
    <text evidence="13">The sequence shown here is derived from an EMBL/GenBank/DDBJ whole genome shotgun (WGS) entry which is preliminary data.</text>
</comment>
<reference evidence="13 14" key="1">
    <citation type="submission" date="2011-02" db="EMBL/GenBank/DDBJ databases">
        <authorList>
            <person name="Nelson K.E."/>
            <person name="Sutton G."/>
            <person name="Torralba M."/>
            <person name="Durkin S."/>
            <person name="Harkins D."/>
            <person name="Montgomery R."/>
            <person name="Ziemer C."/>
            <person name="Klaassens E."/>
            <person name="Ocuiv P."/>
            <person name="Morrison M."/>
        </authorList>
    </citation>
    <scope>NUCLEOTIDE SEQUENCE [LARGE SCALE GENOMIC DNA]</scope>
    <source>
        <strain evidence="13 14">8</strain>
    </source>
</reference>
<dbReference type="InterPro" id="IPR055180">
    <property type="entry name" value="HsdR_RecA-like_helicase_dom_2"/>
</dbReference>
<comment type="subunit">
    <text evidence="3 11">The type I restriction/modification system is composed of three polypeptides R, M and S.</text>
</comment>
<keyword evidence="10 11" id="KW-0238">DNA-binding</keyword>
<keyword evidence="5 11" id="KW-0547">Nucleotide-binding</keyword>
<feature type="domain" description="Helicase ATP-binding" evidence="12">
    <location>
        <begin position="289"/>
        <end position="461"/>
    </location>
</feature>
<evidence type="ECO:0000256" key="4">
    <source>
        <dbReference type="ARBA" id="ARBA00022722"/>
    </source>
</evidence>
<evidence type="ECO:0000256" key="6">
    <source>
        <dbReference type="ARBA" id="ARBA00022747"/>
    </source>
</evidence>
<dbReference type="Pfam" id="PF12008">
    <property type="entry name" value="EcoR124_C"/>
    <property type="match status" value="1"/>
</dbReference>
<dbReference type="InterPro" id="IPR027417">
    <property type="entry name" value="P-loop_NTPase"/>
</dbReference>
<accession>E9SEH8</accession>
<dbReference type="Proteomes" id="UP000004259">
    <property type="component" value="Unassembled WGS sequence"/>
</dbReference>
<dbReference type="STRING" id="246199.CUS_5097"/>
<comment type="catalytic activity">
    <reaction evidence="1 11">
        <text>Endonucleolytic cleavage of DNA to give random double-stranded fragments with terminal 5'-phosphates, ATP is simultaneously hydrolyzed.</text>
        <dbReference type="EC" id="3.1.21.3"/>
    </reaction>
</comment>
<dbReference type="EMBL" id="ADKM02000098">
    <property type="protein sequence ID" value="EGC02319.1"/>
    <property type="molecule type" value="Genomic_DNA"/>
</dbReference>
<evidence type="ECO:0000259" key="12">
    <source>
        <dbReference type="PROSITE" id="PS51192"/>
    </source>
</evidence>
<dbReference type="RefSeq" id="WP_002851127.1">
    <property type="nucleotide sequence ID" value="NZ_ADKM02000098.1"/>
</dbReference>
<dbReference type="InterPro" id="IPR040980">
    <property type="entry name" value="SWI2_SNF2"/>
</dbReference>
<evidence type="ECO:0000256" key="1">
    <source>
        <dbReference type="ARBA" id="ARBA00000851"/>
    </source>
</evidence>
<gene>
    <name evidence="13" type="ORF">CUS_5097</name>
</gene>
<name>E9SEH8_RUMAL</name>
<proteinExistence type="inferred from homology"/>
<dbReference type="Gene3D" id="3.90.1570.50">
    <property type="match status" value="1"/>
</dbReference>
<dbReference type="PANTHER" id="PTHR30195">
    <property type="entry name" value="TYPE I SITE-SPECIFIC DEOXYRIBONUCLEASE PROTEIN SUBUNIT M AND R"/>
    <property type="match status" value="1"/>
</dbReference>
<dbReference type="GO" id="GO:0003677">
    <property type="term" value="F:DNA binding"/>
    <property type="evidence" value="ECO:0007669"/>
    <property type="project" value="UniProtKB-KW"/>
</dbReference>
<evidence type="ECO:0000256" key="9">
    <source>
        <dbReference type="ARBA" id="ARBA00022840"/>
    </source>
</evidence>
<evidence type="ECO:0000313" key="14">
    <source>
        <dbReference type="Proteomes" id="UP000004259"/>
    </source>
</evidence>
<evidence type="ECO:0000256" key="8">
    <source>
        <dbReference type="ARBA" id="ARBA00022801"/>
    </source>
</evidence>
<dbReference type="InterPro" id="IPR004473">
    <property type="entry name" value="Restrct_endonuc_typeI_HsdR"/>
</dbReference>
<dbReference type="PROSITE" id="PS51192">
    <property type="entry name" value="HELICASE_ATP_BIND_1"/>
    <property type="match status" value="1"/>
</dbReference>
<evidence type="ECO:0000256" key="10">
    <source>
        <dbReference type="ARBA" id="ARBA00023125"/>
    </source>
</evidence>
<comment type="similarity">
    <text evidence="2 11">Belongs to the HsdR family.</text>
</comment>
<protein>
    <recommendedName>
        <fullName evidence="11">Type I restriction enzyme endonuclease subunit</fullName>
        <shortName evidence="11">R protein</shortName>
        <ecNumber evidence="11">3.1.21.3</ecNumber>
    </recommendedName>
    <alternativeName>
        <fullName evidence="11">Type-1 restriction enzyme R protein</fullName>
    </alternativeName>
</protein>
<dbReference type="GO" id="GO:0009035">
    <property type="term" value="F:type I site-specific deoxyribonuclease activity"/>
    <property type="evidence" value="ECO:0007669"/>
    <property type="project" value="UniProtKB-EC"/>
</dbReference>
<evidence type="ECO:0000313" key="13">
    <source>
        <dbReference type="EMBL" id="EGC02319.1"/>
    </source>
</evidence>
<keyword evidence="8 11" id="KW-0378">Hydrolase</keyword>
<dbReference type="InterPro" id="IPR022625">
    <property type="entry name" value="TypeI_RM_Rsu_C"/>
</dbReference>
<evidence type="ECO:0000256" key="11">
    <source>
        <dbReference type="RuleBase" id="RU364115"/>
    </source>
</evidence>
<keyword evidence="9 11" id="KW-0067">ATP-binding</keyword>
<keyword evidence="6 11" id="KW-0680">Restriction system</keyword>
<dbReference type="InterPro" id="IPR014001">
    <property type="entry name" value="Helicase_ATP-bd"/>
</dbReference>
<dbReference type="eggNOG" id="COG0610">
    <property type="taxonomic scope" value="Bacteria"/>
</dbReference>
<dbReference type="InterPro" id="IPR051268">
    <property type="entry name" value="Type-I_R_enzyme_R_subunit"/>
</dbReference>
<comment type="function">
    <text evidence="11">Subunit R is required for both nuclease and ATPase activities, but not for modification.</text>
</comment>
<dbReference type="Pfam" id="PF18766">
    <property type="entry name" value="SWI2_SNF2"/>
    <property type="match status" value="1"/>
</dbReference>